<protein>
    <submittedName>
        <fullName evidence="4">CLUMA_CG008663, isoform A</fullName>
    </submittedName>
</protein>
<dbReference type="Proteomes" id="UP000183832">
    <property type="component" value="Unassembled WGS sequence"/>
</dbReference>
<reference evidence="4 5" key="1">
    <citation type="submission" date="2015-04" db="EMBL/GenBank/DDBJ databases">
        <authorList>
            <person name="Syromyatnikov M.Y."/>
            <person name="Popov V.N."/>
        </authorList>
    </citation>
    <scope>NUCLEOTIDE SEQUENCE [LARGE SCALE GENOMIC DNA]</scope>
</reference>
<sequence>MSILLASCFILLLSYVNSGLSESETLIKFLETEKMFIGDLEDYIERQESVLHVLRKKLLNFKVEHSDAVENPDSYFSNELNRFLFVKRLFSDVELLSEKTFKTADTFKSKVNSYKRGNILPSKNDLSASVLSIARLQEAQSLRTDKLAKGIFGDVKRRSGLSTEDCYQVGKQLNAAHVYSSATEWLTEAMKRYDEYYDQHQVKAVDILEELALSFIGNNRLKDAEGIVEKVSRMNSKSHVVELFFKYADRLDSLKDEKLPTDIDTEELCHPIHFFKSNIFTCPI</sequence>
<feature type="non-terminal residue" evidence="4">
    <location>
        <position position="284"/>
    </location>
</feature>
<evidence type="ECO:0000313" key="4">
    <source>
        <dbReference type="EMBL" id="CRK95265.1"/>
    </source>
</evidence>
<dbReference type="Pfam" id="PF08336">
    <property type="entry name" value="P4Ha_N"/>
    <property type="match status" value="1"/>
</dbReference>
<proteinExistence type="predicted"/>
<gene>
    <name evidence="4" type="ORF">CLUMA_CG008663</name>
</gene>
<feature type="domain" description="Prolyl 4-hydroxylase peptide-substrate-binding" evidence="3">
    <location>
        <begin position="164"/>
        <end position="246"/>
    </location>
</feature>
<name>A0A1J1IA18_9DIPT</name>
<feature type="chain" id="PRO_5012475700" evidence="1">
    <location>
        <begin position="19"/>
        <end position="284"/>
    </location>
</feature>
<dbReference type="Gene3D" id="1.25.40.10">
    <property type="entry name" value="Tetratricopeptide repeat domain"/>
    <property type="match status" value="1"/>
</dbReference>
<dbReference type="InterPro" id="IPR011990">
    <property type="entry name" value="TPR-like_helical_dom_sf"/>
</dbReference>
<dbReference type="Pfam" id="PF23558">
    <property type="entry name" value="TPR_P4H"/>
    <property type="match status" value="1"/>
</dbReference>
<dbReference type="Gene3D" id="6.10.140.1460">
    <property type="match status" value="1"/>
</dbReference>
<evidence type="ECO:0000256" key="1">
    <source>
        <dbReference type="SAM" id="SignalP"/>
    </source>
</evidence>
<evidence type="ECO:0000259" key="3">
    <source>
        <dbReference type="Pfam" id="PF23558"/>
    </source>
</evidence>
<keyword evidence="1" id="KW-0732">Signal</keyword>
<dbReference type="AlphaFoldDB" id="A0A1J1IA18"/>
<organism evidence="4 5">
    <name type="scientific">Clunio marinus</name>
    <dbReference type="NCBI Taxonomy" id="568069"/>
    <lineage>
        <taxon>Eukaryota</taxon>
        <taxon>Metazoa</taxon>
        <taxon>Ecdysozoa</taxon>
        <taxon>Arthropoda</taxon>
        <taxon>Hexapoda</taxon>
        <taxon>Insecta</taxon>
        <taxon>Pterygota</taxon>
        <taxon>Neoptera</taxon>
        <taxon>Endopterygota</taxon>
        <taxon>Diptera</taxon>
        <taxon>Nematocera</taxon>
        <taxon>Chironomoidea</taxon>
        <taxon>Chironomidae</taxon>
        <taxon>Clunio</taxon>
    </lineage>
</organism>
<evidence type="ECO:0000259" key="2">
    <source>
        <dbReference type="Pfam" id="PF08336"/>
    </source>
</evidence>
<dbReference type="InterPro" id="IPR059068">
    <property type="entry name" value="TPR_P4H"/>
</dbReference>
<dbReference type="InterPro" id="IPR013547">
    <property type="entry name" value="P4H_N"/>
</dbReference>
<dbReference type="GO" id="GO:0005783">
    <property type="term" value="C:endoplasmic reticulum"/>
    <property type="evidence" value="ECO:0007669"/>
    <property type="project" value="InterPro"/>
</dbReference>
<dbReference type="STRING" id="568069.A0A1J1IA18"/>
<feature type="signal peptide" evidence="1">
    <location>
        <begin position="1"/>
        <end position="18"/>
    </location>
</feature>
<feature type="domain" description="Prolyl 4-hydroxylase N-terminal" evidence="2">
    <location>
        <begin position="25"/>
        <end position="152"/>
    </location>
</feature>
<dbReference type="GO" id="GO:0004656">
    <property type="term" value="F:procollagen-proline 4-dioxygenase activity"/>
    <property type="evidence" value="ECO:0007669"/>
    <property type="project" value="InterPro"/>
</dbReference>
<accession>A0A1J1IA18</accession>
<dbReference type="EMBL" id="CVRI01000041">
    <property type="protein sequence ID" value="CRK95265.1"/>
    <property type="molecule type" value="Genomic_DNA"/>
</dbReference>
<keyword evidence="5" id="KW-1185">Reference proteome</keyword>
<dbReference type="OrthoDB" id="420380at2759"/>
<evidence type="ECO:0000313" key="5">
    <source>
        <dbReference type="Proteomes" id="UP000183832"/>
    </source>
</evidence>